<evidence type="ECO:0000256" key="1">
    <source>
        <dbReference type="SAM" id="MobiDB-lite"/>
    </source>
</evidence>
<accession>A0ABN6S9D3</accession>
<evidence type="ECO:0008006" key="5">
    <source>
        <dbReference type="Google" id="ProtNLM"/>
    </source>
</evidence>
<protein>
    <recommendedName>
        <fullName evidence="5">Glycosyltransferase</fullName>
    </recommendedName>
</protein>
<evidence type="ECO:0000256" key="2">
    <source>
        <dbReference type="SAM" id="Phobius"/>
    </source>
</evidence>
<name>A0ABN6S9D3_9BIFI</name>
<feature type="transmembrane region" description="Helical" evidence="2">
    <location>
        <begin position="352"/>
        <end position="372"/>
    </location>
</feature>
<dbReference type="Proteomes" id="UP001321766">
    <property type="component" value="Chromosome"/>
</dbReference>
<proteinExistence type="predicted"/>
<sequence length="734" mass="80708">MESGALIVSDPTQAYLEVPAQGSLPYVQVLAAKGPDGGLAQLGKDEAKHAVWSVHVRLDLREQPGKPWIQAGSTIVNPAIDGSLYAKNRSRITSASTARLWISEERKAVVAIQGLDSSPVIPLRFNPVRLALMALLAALVIALGPRSPLWRVRLDTQSRGQRALFWLAMALVGVWAACAIAVQIPGFTVRTYHQPGAYTYDFNQYGHLADAFLSGHPWLDLPVSTEFAQSPNPYDVYARERLLAADKGPIFWDHVFYQGHWYSYFGPLPALLIFAPYRLLTSLFVPGGLMLPTPAACALLAAGFTLTCSLLIIRLLRRFLPKASLGAAILAVLAFLTGSQVVYLYFRNNFYTVPFNASLLLASLGLWFWLGARRVRTGTGKTSRLWTQADARDEKQPLAPAQVYLSLPRLAAGSLAIAATLGCRQTFIAAGLLAFPIFADELKAIWNSWTKQRTKAPTKSKRLAESAREPVSTSPQPATAKQSGPYEPFNRRRSLAILLAATLPLVPVIAPLLAYNAWRFGSPWDFGNTYQITVVNLNTYKPPKINIAYLLFYYLFLPLTRSAAFPYLQNSPAPLPVWQYTEPGLGGLFVLAPVLTLAFLLLVLPRVRQLLRRAHSLPLLASFLALASVLLLFTSYIAGFDARYLLDFSWLVAIAAALPLAAAAGESTEQNLARQSPNAIGQGKYGHESKRLLVLRCILLLALLATLAMALETSLMQLKTEDVFRHMQAWFTIL</sequence>
<reference evidence="3 4" key="1">
    <citation type="journal article" date="2023" name="Microbiol. Spectr.">
        <title>Symbiosis of Carpenter Bees with Uncharacterized Lactic Acid Bacteria Showing NAD Auxotrophy.</title>
        <authorList>
            <person name="Kawasaki S."/>
            <person name="Ozawa K."/>
            <person name="Mori T."/>
            <person name="Yamamoto A."/>
            <person name="Ito M."/>
            <person name="Ohkuma M."/>
            <person name="Sakamoto M."/>
            <person name="Matsutani M."/>
        </authorList>
    </citation>
    <scope>NUCLEOTIDE SEQUENCE [LARGE SCALE GENOMIC DNA]</scope>
    <source>
        <strain evidence="3 4">Kim37-2</strain>
    </source>
</reference>
<feature type="transmembrane region" description="Helical" evidence="2">
    <location>
        <begin position="164"/>
        <end position="184"/>
    </location>
</feature>
<dbReference type="EMBL" id="AP026798">
    <property type="protein sequence ID" value="BDR52789.1"/>
    <property type="molecule type" value="Genomic_DNA"/>
</dbReference>
<gene>
    <name evidence="3" type="ORF">KIM372_06960</name>
</gene>
<evidence type="ECO:0000313" key="4">
    <source>
        <dbReference type="Proteomes" id="UP001321766"/>
    </source>
</evidence>
<feature type="transmembrane region" description="Helical" evidence="2">
    <location>
        <begin position="585"/>
        <end position="604"/>
    </location>
</feature>
<organism evidence="3 4">
    <name type="scientific">Bombiscardovia nodaiensis</name>
    <dbReference type="NCBI Taxonomy" id="2932181"/>
    <lineage>
        <taxon>Bacteria</taxon>
        <taxon>Bacillati</taxon>
        <taxon>Actinomycetota</taxon>
        <taxon>Actinomycetes</taxon>
        <taxon>Bifidobacteriales</taxon>
        <taxon>Bifidobacteriaceae</taxon>
        <taxon>Bombiscardovia</taxon>
    </lineage>
</organism>
<feature type="region of interest" description="Disordered" evidence="1">
    <location>
        <begin position="456"/>
        <end position="487"/>
    </location>
</feature>
<feature type="transmembrane region" description="Helical" evidence="2">
    <location>
        <begin position="495"/>
        <end position="515"/>
    </location>
</feature>
<feature type="transmembrane region" description="Helical" evidence="2">
    <location>
        <begin position="616"/>
        <end position="638"/>
    </location>
</feature>
<feature type="transmembrane region" description="Helical" evidence="2">
    <location>
        <begin position="644"/>
        <end position="664"/>
    </location>
</feature>
<feature type="compositionally biased region" description="Polar residues" evidence="1">
    <location>
        <begin position="471"/>
        <end position="482"/>
    </location>
</feature>
<keyword evidence="2" id="KW-0812">Transmembrane</keyword>
<feature type="transmembrane region" description="Helical" evidence="2">
    <location>
        <begin position="291"/>
        <end position="313"/>
    </location>
</feature>
<feature type="transmembrane region" description="Helical" evidence="2">
    <location>
        <begin position="693"/>
        <end position="711"/>
    </location>
</feature>
<keyword evidence="4" id="KW-1185">Reference proteome</keyword>
<evidence type="ECO:0000313" key="3">
    <source>
        <dbReference type="EMBL" id="BDR52789.1"/>
    </source>
</evidence>
<feature type="transmembrane region" description="Helical" evidence="2">
    <location>
        <begin position="127"/>
        <end position="144"/>
    </location>
</feature>
<keyword evidence="2" id="KW-1133">Transmembrane helix</keyword>
<keyword evidence="2" id="KW-0472">Membrane</keyword>
<feature type="transmembrane region" description="Helical" evidence="2">
    <location>
        <begin position="325"/>
        <end position="346"/>
    </location>
</feature>